<dbReference type="PANTHER" id="PTHR30290">
    <property type="entry name" value="PERIPLASMIC BINDING COMPONENT OF ABC TRANSPORTER"/>
    <property type="match status" value="1"/>
</dbReference>
<proteinExistence type="inferred from homology"/>
<dbReference type="GO" id="GO:1904680">
    <property type="term" value="F:peptide transmembrane transporter activity"/>
    <property type="evidence" value="ECO:0007669"/>
    <property type="project" value="TreeGrafter"/>
</dbReference>
<keyword evidence="4" id="KW-0732">Signal</keyword>
<dbReference type="InterPro" id="IPR023765">
    <property type="entry name" value="SBP_5_CS"/>
</dbReference>
<name>A0A8B2NSQ3_9HYPH</name>
<keyword evidence="7" id="KW-1185">Reference proteome</keyword>
<dbReference type="InterPro" id="IPR030678">
    <property type="entry name" value="Peptide/Ni-bd"/>
</dbReference>
<dbReference type="PANTHER" id="PTHR30290:SF10">
    <property type="entry name" value="PERIPLASMIC OLIGOPEPTIDE-BINDING PROTEIN-RELATED"/>
    <property type="match status" value="1"/>
</dbReference>
<dbReference type="PROSITE" id="PS01040">
    <property type="entry name" value="SBP_BACTERIAL_5"/>
    <property type="match status" value="1"/>
</dbReference>
<evidence type="ECO:0000256" key="1">
    <source>
        <dbReference type="ARBA" id="ARBA00004418"/>
    </source>
</evidence>
<gene>
    <name evidence="6" type="ORF">DLJ53_20965</name>
</gene>
<dbReference type="Gene3D" id="3.10.105.10">
    <property type="entry name" value="Dipeptide-binding Protein, Domain 3"/>
    <property type="match status" value="1"/>
</dbReference>
<dbReference type="OrthoDB" id="9803988at2"/>
<dbReference type="SUPFAM" id="SSF53850">
    <property type="entry name" value="Periplasmic binding protein-like II"/>
    <property type="match status" value="1"/>
</dbReference>
<dbReference type="GO" id="GO:0030288">
    <property type="term" value="C:outer membrane-bounded periplasmic space"/>
    <property type="evidence" value="ECO:0007669"/>
    <property type="project" value="UniProtKB-ARBA"/>
</dbReference>
<evidence type="ECO:0000313" key="7">
    <source>
        <dbReference type="Proteomes" id="UP000249590"/>
    </source>
</evidence>
<accession>A0A8B2NSQ3</accession>
<dbReference type="Gene3D" id="3.40.190.10">
    <property type="entry name" value="Periplasmic binding protein-like II"/>
    <property type="match status" value="1"/>
</dbReference>
<dbReference type="EMBL" id="QHHQ01000004">
    <property type="protein sequence ID" value="RAI00184.1"/>
    <property type="molecule type" value="Genomic_DNA"/>
</dbReference>
<dbReference type="Pfam" id="PF00496">
    <property type="entry name" value="SBP_bac_5"/>
    <property type="match status" value="1"/>
</dbReference>
<dbReference type="InterPro" id="IPR000914">
    <property type="entry name" value="SBP_5_dom"/>
</dbReference>
<dbReference type="Gene3D" id="3.90.76.10">
    <property type="entry name" value="Dipeptide-binding Protein, Domain 1"/>
    <property type="match status" value="1"/>
</dbReference>
<dbReference type="CDD" id="cd08503">
    <property type="entry name" value="PBP2_NikA_DppA_OppA_like_17"/>
    <property type="match status" value="1"/>
</dbReference>
<dbReference type="GO" id="GO:0015833">
    <property type="term" value="P:peptide transport"/>
    <property type="evidence" value="ECO:0007669"/>
    <property type="project" value="TreeGrafter"/>
</dbReference>
<dbReference type="Proteomes" id="UP000249590">
    <property type="component" value="Unassembled WGS sequence"/>
</dbReference>
<dbReference type="PIRSF" id="PIRSF002741">
    <property type="entry name" value="MppA"/>
    <property type="match status" value="1"/>
</dbReference>
<feature type="domain" description="Solute-binding protein family 5" evidence="5">
    <location>
        <begin position="121"/>
        <end position="443"/>
    </location>
</feature>
<protein>
    <submittedName>
        <fullName evidence="6">Peptide ABC transporter substrate-binding protein</fullName>
    </submittedName>
</protein>
<dbReference type="GO" id="GO:0043190">
    <property type="term" value="C:ATP-binding cassette (ABC) transporter complex"/>
    <property type="evidence" value="ECO:0007669"/>
    <property type="project" value="InterPro"/>
</dbReference>
<evidence type="ECO:0000256" key="4">
    <source>
        <dbReference type="ARBA" id="ARBA00022729"/>
    </source>
</evidence>
<evidence type="ECO:0000313" key="6">
    <source>
        <dbReference type="EMBL" id="RAI00184.1"/>
    </source>
</evidence>
<organism evidence="6 7">
    <name type="scientific">Acuticoccus sediminis</name>
    <dbReference type="NCBI Taxonomy" id="2184697"/>
    <lineage>
        <taxon>Bacteria</taxon>
        <taxon>Pseudomonadati</taxon>
        <taxon>Pseudomonadota</taxon>
        <taxon>Alphaproteobacteria</taxon>
        <taxon>Hyphomicrobiales</taxon>
        <taxon>Amorphaceae</taxon>
        <taxon>Acuticoccus</taxon>
    </lineage>
</organism>
<sequence length="557" mass="60388">MSRLPNTTAFKILERLRQDRSDLENNAIDQLLTGRIDRRAFLRHGSRLGLSAALMSSALGTVGLMGLRPARAQGAPGATIRVAQITPSGAINPVTVADQGGLLPLQIVGDFLVMDGPDLVLRPMLATEWTPNEDGTIWTFKLREGVKFHDGRTMSADDVVASIKRLADPANGSNALSAFKGVLSPEGIRKVDDLTVEFSLEAPNGNFPYYVSTDNYNAIIVPADTDPAAFEGSMIATGPFKRESYTPKVGATYVRNEDYWGGPALPSRIELNFYDDLQPQVLGLLGGQIDVIQQVNVQGARPLLDNPAAKILRLKANTHRQVHMKTQSGPFADKRIREAMALTIDRQKLVDGLFQGMASVGNDSPFAPVFPSTDTTVPQRTRDIDKAKALMAEAGVSTVDTTLTTMQMQELPTLATLLKNFGAEIGININLKIEDVGAYYGDAVPGKSDWLDSEFGITDYGHRGTPNVFLSAPLLSTGTWNSANFSNPTYDQLVADYIAAVDLETQTEIAGKIQRLLLDETPIIFPYFYDYLSATGPTVSGVETTAMGQIFLNQASK</sequence>
<comment type="caution">
    <text evidence="6">The sequence shown here is derived from an EMBL/GenBank/DDBJ whole genome shotgun (WGS) entry which is preliminary data.</text>
</comment>
<evidence type="ECO:0000256" key="2">
    <source>
        <dbReference type="ARBA" id="ARBA00005695"/>
    </source>
</evidence>
<reference evidence="6 7" key="1">
    <citation type="submission" date="2018-05" db="EMBL/GenBank/DDBJ databases">
        <title>Acuticoccus sediminis sp. nov., isolated from deep-sea sediment of Indian Ocean.</title>
        <authorList>
            <person name="Liu X."/>
            <person name="Lai Q."/>
            <person name="Du Y."/>
            <person name="Sun F."/>
            <person name="Zhang X."/>
            <person name="Wang S."/>
            <person name="Shao Z."/>
        </authorList>
    </citation>
    <scope>NUCLEOTIDE SEQUENCE [LARGE SCALE GENOMIC DNA]</scope>
    <source>
        <strain evidence="6 7">PTG4-2</strain>
    </source>
</reference>
<comment type="similarity">
    <text evidence="2">Belongs to the bacterial solute-binding protein 5 family.</text>
</comment>
<evidence type="ECO:0000259" key="5">
    <source>
        <dbReference type="Pfam" id="PF00496"/>
    </source>
</evidence>
<dbReference type="RefSeq" id="WP_111348833.1">
    <property type="nucleotide sequence ID" value="NZ_QHHQ01000004.1"/>
</dbReference>
<evidence type="ECO:0000256" key="3">
    <source>
        <dbReference type="ARBA" id="ARBA00022448"/>
    </source>
</evidence>
<comment type="subcellular location">
    <subcellularLocation>
        <location evidence="1">Periplasm</location>
    </subcellularLocation>
</comment>
<keyword evidence="3" id="KW-0813">Transport</keyword>
<dbReference type="InterPro" id="IPR039424">
    <property type="entry name" value="SBP_5"/>
</dbReference>
<dbReference type="AlphaFoldDB" id="A0A8B2NSQ3"/>